<dbReference type="GO" id="GO:0006355">
    <property type="term" value="P:regulation of DNA-templated transcription"/>
    <property type="evidence" value="ECO:0007669"/>
    <property type="project" value="InterPro"/>
</dbReference>
<organism evidence="5 6">
    <name type="scientific">Kutzneria albida DSM 43870</name>
    <dbReference type="NCBI Taxonomy" id="1449976"/>
    <lineage>
        <taxon>Bacteria</taxon>
        <taxon>Bacillati</taxon>
        <taxon>Actinomycetota</taxon>
        <taxon>Actinomycetes</taxon>
        <taxon>Pseudonocardiales</taxon>
        <taxon>Pseudonocardiaceae</taxon>
        <taxon>Kutzneria</taxon>
    </lineage>
</organism>
<dbReference type="CDD" id="cd15831">
    <property type="entry name" value="BTAD"/>
    <property type="match status" value="1"/>
</dbReference>
<evidence type="ECO:0000256" key="1">
    <source>
        <dbReference type="ARBA" id="ARBA00005820"/>
    </source>
</evidence>
<gene>
    <name evidence="5" type="ORF">KALB_7685</name>
</gene>
<dbReference type="SMART" id="SM00028">
    <property type="entry name" value="TPR"/>
    <property type="match status" value="3"/>
</dbReference>
<evidence type="ECO:0000313" key="5">
    <source>
        <dbReference type="EMBL" id="AHI01043.1"/>
    </source>
</evidence>
<dbReference type="GO" id="GO:0003677">
    <property type="term" value="F:DNA binding"/>
    <property type="evidence" value="ECO:0007669"/>
    <property type="project" value="UniProtKB-UniRule"/>
</dbReference>
<feature type="DNA-binding region" description="OmpR/PhoB-type" evidence="3">
    <location>
        <begin position="1"/>
        <end position="90"/>
    </location>
</feature>
<accession>W5WJJ4</accession>
<dbReference type="Pfam" id="PF00486">
    <property type="entry name" value="Trans_reg_C"/>
    <property type="match status" value="1"/>
</dbReference>
<dbReference type="PATRIC" id="fig|1449976.3.peg.7719"/>
<dbReference type="SUPFAM" id="SSF48452">
    <property type="entry name" value="TPR-like"/>
    <property type="match status" value="2"/>
</dbReference>
<dbReference type="SUPFAM" id="SSF52540">
    <property type="entry name" value="P-loop containing nucleoside triphosphate hydrolases"/>
    <property type="match status" value="1"/>
</dbReference>
<evidence type="ECO:0000256" key="3">
    <source>
        <dbReference type="PROSITE-ProRule" id="PRU01091"/>
    </source>
</evidence>
<dbReference type="Pfam" id="PF03704">
    <property type="entry name" value="BTAD"/>
    <property type="match status" value="1"/>
</dbReference>
<dbReference type="RefSeq" id="WP_025360872.1">
    <property type="nucleotide sequence ID" value="NZ_CP007155.1"/>
</dbReference>
<dbReference type="InterPro" id="IPR019734">
    <property type="entry name" value="TPR_rpt"/>
</dbReference>
<dbReference type="GO" id="GO:0000160">
    <property type="term" value="P:phosphorelay signal transduction system"/>
    <property type="evidence" value="ECO:0007669"/>
    <property type="project" value="InterPro"/>
</dbReference>
<dbReference type="InterPro" id="IPR005158">
    <property type="entry name" value="BTAD"/>
</dbReference>
<reference evidence="5 6" key="1">
    <citation type="journal article" date="2014" name="BMC Genomics">
        <title>Complete genome sequence of producer of the glycopeptide antibiotic Aculeximycin Kutzneria albida DSM 43870T, a representative of minor genus of Pseudonocardiaceae.</title>
        <authorList>
            <person name="Rebets Y."/>
            <person name="Tokovenko B."/>
            <person name="Lushchyk I."/>
            <person name="Ruckert C."/>
            <person name="Zaburannyi N."/>
            <person name="Bechthold A."/>
            <person name="Kalinowski J."/>
            <person name="Luzhetskyy A."/>
        </authorList>
    </citation>
    <scope>NUCLEOTIDE SEQUENCE [LARGE SCALE GENOMIC DNA]</scope>
    <source>
        <strain evidence="5">DSM 43870</strain>
    </source>
</reference>
<comment type="similarity">
    <text evidence="1">Belongs to the AfsR/DnrI/RedD regulatory family.</text>
</comment>
<dbReference type="InterPro" id="IPR036388">
    <property type="entry name" value="WH-like_DNA-bd_sf"/>
</dbReference>
<dbReference type="KEGG" id="kal:KALB_7685"/>
<name>W5WJJ4_9PSEU</name>
<dbReference type="PRINTS" id="PR00364">
    <property type="entry name" value="DISEASERSIST"/>
</dbReference>
<evidence type="ECO:0000313" key="6">
    <source>
        <dbReference type="Proteomes" id="UP000019225"/>
    </source>
</evidence>
<dbReference type="SMART" id="SM01043">
    <property type="entry name" value="BTAD"/>
    <property type="match status" value="1"/>
</dbReference>
<dbReference type="Gene3D" id="1.10.10.10">
    <property type="entry name" value="Winged helix-like DNA-binding domain superfamily/Winged helix DNA-binding domain"/>
    <property type="match status" value="1"/>
</dbReference>
<dbReference type="PANTHER" id="PTHR47691">
    <property type="entry name" value="REGULATOR-RELATED"/>
    <property type="match status" value="1"/>
</dbReference>
<dbReference type="PROSITE" id="PS51755">
    <property type="entry name" value="OMPR_PHOB"/>
    <property type="match status" value="1"/>
</dbReference>
<dbReference type="eggNOG" id="COG3903">
    <property type="taxonomic scope" value="Bacteria"/>
</dbReference>
<dbReference type="Proteomes" id="UP000019225">
    <property type="component" value="Chromosome"/>
</dbReference>
<protein>
    <recommendedName>
        <fullName evidence="4">OmpR/PhoB-type domain-containing protein</fullName>
    </recommendedName>
</protein>
<evidence type="ECO:0000259" key="4">
    <source>
        <dbReference type="PROSITE" id="PS51755"/>
    </source>
</evidence>
<dbReference type="AlphaFoldDB" id="W5WJJ4"/>
<dbReference type="PANTHER" id="PTHR47691:SF3">
    <property type="entry name" value="HTH-TYPE TRANSCRIPTIONAL REGULATOR RV0890C-RELATED"/>
    <property type="match status" value="1"/>
</dbReference>
<proteinExistence type="inferred from homology"/>
<dbReference type="InterPro" id="IPR011990">
    <property type="entry name" value="TPR-like_helical_dom_sf"/>
</dbReference>
<dbReference type="SMART" id="SM00862">
    <property type="entry name" value="Trans_reg_C"/>
    <property type="match status" value="1"/>
</dbReference>
<dbReference type="HOGENOM" id="CLU_004665_1_3_11"/>
<dbReference type="EMBL" id="CP007155">
    <property type="protein sequence ID" value="AHI01043.1"/>
    <property type="molecule type" value="Genomic_DNA"/>
</dbReference>
<dbReference type="InterPro" id="IPR001867">
    <property type="entry name" value="OmpR/PhoB-type_DNA-bd"/>
</dbReference>
<dbReference type="STRING" id="1449976.KALB_7685"/>
<dbReference type="SUPFAM" id="SSF46894">
    <property type="entry name" value="C-terminal effector domain of the bipartite response regulators"/>
    <property type="match status" value="1"/>
</dbReference>
<keyword evidence="2 3" id="KW-0238">DNA-binding</keyword>
<feature type="domain" description="OmpR/PhoB-type" evidence="4">
    <location>
        <begin position="1"/>
        <end position="90"/>
    </location>
</feature>
<dbReference type="OrthoDB" id="9812579at2"/>
<evidence type="ECO:0000256" key="2">
    <source>
        <dbReference type="ARBA" id="ARBA00023125"/>
    </source>
</evidence>
<sequence>MRFGILGPVHARLQDGTPIDLGGPKVRALLALLLADAGRVVPADRLIDGLYADAPPDGAANALQSQVSRLRKHLGATAVEFSPAGYRLAVAPEDVDVHRFTTLAEAGGRALRAGDPHGALRALTEALALWRGEALTDVPGAAPLAARLAELRLVALEDQAQARLATGEHRDLVPSLRELIEANPLRERLRILQVRTLAATGRQAEALVAFEDARRTLAEELGADPSEELARAHLDVLGGEPVDYAPLPAQLTSFVGREQDLARVGALLAEHRLVTLTGPGGTGKTRLAVEAACGQEQVCFVELAALYEGADIPQALLTALGVREDRNPVRRMIAVLAQNSVLLVLDNCEHLVAAVAALAARLLAACPRLRVLATSREPLGITGEALYAVPRLDAPEPGTDLLRAKDFPAVRLFLDRARAGRPDFALDEESVQQVIRVCAALDGLPLAIELAAARVRALPLRTLAERLDDRFSLLSKGSRTAAARHRTLRAVVEWSWDLLDAEERGLAAALSVFAGGATLAAAERVCGGAVLELITSLADKSLVEVSGEHYRMLETIRAFCAEQLGADTERVRRAHAECFLDLAETAEPHLLRAEQVRWLERLDADHDNLICALRWAMDADPVLALRLAGALAAYWHLRGRRAEGAQLGRDLLARLTGPPEGMVEEYVLCVLGAVGAAPEDLALREHVDRVDALTASWHSPHRRPILTVIWAMVSGPPDERPSLVNGQVAAVIGTDPWSQAVRAMGEGFGQLAHGSVDAGTASLTTSLARFRAIGERWGMTQALAELGPLASWRGEHDRAVELMDEAIALCGELGAVEETAEMLAKRAQCHLRAGHLDQARADCARSVELAHRMGSPEMLINAYSGLAELATAEDDPAQARRWLGVALEHCPTGGFAFDLARAHLLVGMTKVAEPEQVPHWLRQALADQTVHRDQRLLAGVAEALARLALARGDGLLAAQLLGAATGLRGTGIAGDPVADRIAARAVALLGVEAFTAARAEGLTMSQERVLALSALGA</sequence>
<dbReference type="Gene3D" id="1.25.40.10">
    <property type="entry name" value="Tetratricopeptide repeat domain"/>
    <property type="match status" value="2"/>
</dbReference>
<dbReference type="InterPro" id="IPR027417">
    <property type="entry name" value="P-loop_NTPase"/>
</dbReference>
<keyword evidence="6" id="KW-1185">Reference proteome</keyword>
<dbReference type="InterPro" id="IPR016032">
    <property type="entry name" value="Sig_transdc_resp-reg_C-effctor"/>
</dbReference>
<dbReference type="eggNOG" id="COG3629">
    <property type="taxonomic scope" value="Bacteria"/>
</dbReference>